<accession>A0A9P0GHM8</accession>
<gene>
    <name evidence="1" type="ORF">PSYICH_LOCUS11551</name>
</gene>
<keyword evidence="2" id="KW-1185">Reference proteome</keyword>
<evidence type="ECO:0000313" key="1">
    <source>
        <dbReference type="EMBL" id="CAH1111141.1"/>
    </source>
</evidence>
<protein>
    <submittedName>
        <fullName evidence="1">Uncharacterized protein</fullName>
    </submittedName>
</protein>
<proteinExistence type="predicted"/>
<evidence type="ECO:0000313" key="2">
    <source>
        <dbReference type="Proteomes" id="UP001153636"/>
    </source>
</evidence>
<reference evidence="1" key="1">
    <citation type="submission" date="2022-01" db="EMBL/GenBank/DDBJ databases">
        <authorList>
            <person name="King R."/>
        </authorList>
    </citation>
    <scope>NUCLEOTIDE SEQUENCE</scope>
</reference>
<organism evidence="1 2">
    <name type="scientific">Psylliodes chrysocephalus</name>
    <dbReference type="NCBI Taxonomy" id="3402493"/>
    <lineage>
        <taxon>Eukaryota</taxon>
        <taxon>Metazoa</taxon>
        <taxon>Ecdysozoa</taxon>
        <taxon>Arthropoda</taxon>
        <taxon>Hexapoda</taxon>
        <taxon>Insecta</taxon>
        <taxon>Pterygota</taxon>
        <taxon>Neoptera</taxon>
        <taxon>Endopterygota</taxon>
        <taxon>Coleoptera</taxon>
        <taxon>Polyphaga</taxon>
        <taxon>Cucujiformia</taxon>
        <taxon>Chrysomeloidea</taxon>
        <taxon>Chrysomelidae</taxon>
        <taxon>Galerucinae</taxon>
        <taxon>Alticini</taxon>
        <taxon>Psylliodes</taxon>
    </lineage>
</organism>
<dbReference type="OrthoDB" id="6776843at2759"/>
<name>A0A9P0GHM8_9CUCU</name>
<sequence>MMQSVTTDNKMCQNYSKNLVNNFKNYTDDNVFEEKLAQAGELAAALEIKQGFPPLNTVRRKYKPKLFDYEQRDEIPQDQKTAFKINFFLKIIDQTLSSLSSRFEMISDYDVFGFLSDIFKILSCSTAKAN</sequence>
<dbReference type="EMBL" id="OV651817">
    <property type="protein sequence ID" value="CAH1111141.1"/>
    <property type="molecule type" value="Genomic_DNA"/>
</dbReference>
<dbReference type="Proteomes" id="UP001153636">
    <property type="component" value="Chromosome 5"/>
</dbReference>
<dbReference type="AlphaFoldDB" id="A0A9P0GHM8"/>